<keyword evidence="1" id="KW-0812">Transmembrane</keyword>
<dbReference type="AlphaFoldDB" id="A0A212JG64"/>
<feature type="transmembrane region" description="Helical" evidence="1">
    <location>
        <begin position="106"/>
        <end position="126"/>
    </location>
</feature>
<keyword evidence="1" id="KW-1133">Transmembrane helix</keyword>
<accession>A0A212JG64</accession>
<protein>
    <recommendedName>
        <fullName evidence="3">DUF2975 domain-containing protein</fullName>
    </recommendedName>
</protein>
<evidence type="ECO:0008006" key="3">
    <source>
        <dbReference type="Google" id="ProtNLM"/>
    </source>
</evidence>
<sequence length="176" mass="19000">MDNPEMKRLILCLRGLAIAALPLMVIEFAHTLAVGRSFSVELAGSALSFARGDLGETRWTVLQALQSASKLPWLAMILQIEGIARLLGAGETFSHRSALRFRRLSYAILGIAIIETVERPAIAAYLTASGAIPVWPEISVFDVVRIGLLLATALFFVVARIVELGVSLKADADLTI</sequence>
<reference evidence="2" key="1">
    <citation type="submission" date="2016-04" db="EMBL/GenBank/DDBJ databases">
        <authorList>
            <person name="Evans L.H."/>
            <person name="Alamgir A."/>
            <person name="Owens N."/>
            <person name="Weber N.D."/>
            <person name="Virtaneva K."/>
            <person name="Barbian K."/>
            <person name="Babar A."/>
            <person name="Rosenke K."/>
        </authorList>
    </citation>
    <scope>NUCLEOTIDE SEQUENCE</scope>
    <source>
        <strain evidence="2">86</strain>
    </source>
</reference>
<gene>
    <name evidence="2" type="ORF">KL86APRO_11007</name>
</gene>
<organism evidence="2">
    <name type="scientific">uncultured Alphaproteobacteria bacterium</name>
    <dbReference type="NCBI Taxonomy" id="91750"/>
    <lineage>
        <taxon>Bacteria</taxon>
        <taxon>Pseudomonadati</taxon>
        <taxon>Pseudomonadota</taxon>
        <taxon>Alphaproteobacteria</taxon>
        <taxon>environmental samples</taxon>
    </lineage>
</organism>
<evidence type="ECO:0000256" key="1">
    <source>
        <dbReference type="SAM" id="Phobius"/>
    </source>
</evidence>
<name>A0A212JG64_9PROT</name>
<keyword evidence="1" id="KW-0472">Membrane</keyword>
<evidence type="ECO:0000313" key="2">
    <source>
        <dbReference type="EMBL" id="SBV98410.1"/>
    </source>
</evidence>
<proteinExistence type="predicted"/>
<feature type="transmembrane region" description="Helical" evidence="1">
    <location>
        <begin position="138"/>
        <end position="159"/>
    </location>
</feature>
<dbReference type="EMBL" id="FLUO01000001">
    <property type="protein sequence ID" value="SBV98410.1"/>
    <property type="molecule type" value="Genomic_DNA"/>
</dbReference>